<keyword evidence="5" id="KW-0963">Cytoplasm</keyword>
<evidence type="ECO:0000256" key="7">
    <source>
        <dbReference type="ARBA" id="ARBA00023015"/>
    </source>
</evidence>
<dbReference type="EMBL" id="JAAEDI010000002">
    <property type="protein sequence ID" value="MBR0648370.1"/>
    <property type="molecule type" value="Genomic_DNA"/>
</dbReference>
<dbReference type="NCBIfam" id="NF008273">
    <property type="entry name" value="PRK11050.1"/>
    <property type="match status" value="1"/>
</dbReference>
<dbReference type="Gene3D" id="1.10.60.10">
    <property type="entry name" value="Iron dependent repressor, metal binding and dimerisation domain"/>
    <property type="match status" value="1"/>
</dbReference>
<dbReference type="Pfam" id="PF02742">
    <property type="entry name" value="Fe_dep_repr_C"/>
    <property type="match status" value="1"/>
</dbReference>
<keyword evidence="6" id="KW-0678">Repressor</keyword>
<dbReference type="InterPro" id="IPR050536">
    <property type="entry name" value="DtxR_MntR_Metal-Reg"/>
</dbReference>
<feature type="domain" description="HTH dtxR-type" evidence="15">
    <location>
        <begin position="43"/>
        <end position="100"/>
    </location>
</feature>
<comment type="subcellular location">
    <subcellularLocation>
        <location evidence="1">Cytoplasm</location>
    </subcellularLocation>
</comment>
<evidence type="ECO:0000313" key="16">
    <source>
        <dbReference type="EMBL" id="MBR0648370.1"/>
    </source>
</evidence>
<name>A0ABS5EBG9_9PROT</name>
<dbReference type="SUPFAM" id="SSF46785">
    <property type="entry name" value="Winged helix' DNA-binding domain"/>
    <property type="match status" value="1"/>
</dbReference>
<proteinExistence type="inferred from homology"/>
<reference evidence="17" key="1">
    <citation type="journal article" date="2021" name="Syst. Appl. Microbiol.">
        <title>Roseomonas hellenica sp. nov., isolated from roots of wild-growing Alkanna tinctoria.</title>
        <authorList>
            <person name="Rat A."/>
            <person name="Naranjo H.D."/>
            <person name="Lebbe L."/>
            <person name="Cnockaert M."/>
            <person name="Krigas N."/>
            <person name="Grigoriadou K."/>
            <person name="Maloupa E."/>
            <person name="Willems A."/>
        </authorList>
    </citation>
    <scope>NUCLEOTIDE SEQUENCE [LARGE SCALE GENOMIC DNA]</scope>
    <source>
        <strain evidence="17">LMG 31159</strain>
    </source>
</reference>
<dbReference type="InterPro" id="IPR022689">
    <property type="entry name" value="Iron_dep_repressor"/>
</dbReference>
<protein>
    <recommendedName>
        <fullName evidence="4">Transcriptional regulator MntR</fullName>
    </recommendedName>
    <alternativeName>
        <fullName evidence="13">Manganese transport regulator</fullName>
    </alternativeName>
</protein>
<comment type="subunit">
    <text evidence="3">Homodimer.</text>
</comment>
<evidence type="ECO:0000256" key="11">
    <source>
        <dbReference type="ARBA" id="ARBA00023211"/>
    </source>
</evidence>
<comment type="function">
    <text evidence="12">In the presence of manganese, represses expression of mntH and mntS. Up-regulates expression of mntP.</text>
</comment>
<dbReference type="Pfam" id="PF01325">
    <property type="entry name" value="Fe_dep_repress"/>
    <property type="match status" value="1"/>
</dbReference>
<keyword evidence="17" id="KW-1185">Reference proteome</keyword>
<dbReference type="InterPro" id="IPR022687">
    <property type="entry name" value="HTH_DTXR"/>
</dbReference>
<feature type="compositionally biased region" description="Basic residues" evidence="14">
    <location>
        <begin position="1"/>
        <end position="14"/>
    </location>
</feature>
<organism evidence="16 17">
    <name type="scientific">Neoroseomonas terrae</name>
    <dbReference type="NCBI Taxonomy" id="424799"/>
    <lineage>
        <taxon>Bacteria</taxon>
        <taxon>Pseudomonadati</taxon>
        <taxon>Pseudomonadota</taxon>
        <taxon>Alphaproteobacteria</taxon>
        <taxon>Acetobacterales</taxon>
        <taxon>Acetobacteraceae</taxon>
        <taxon>Neoroseomonas</taxon>
    </lineage>
</organism>
<gene>
    <name evidence="16" type="primary">mntR</name>
    <name evidence="16" type="ORF">GXW78_01725</name>
</gene>
<evidence type="ECO:0000256" key="4">
    <source>
        <dbReference type="ARBA" id="ARBA00022386"/>
    </source>
</evidence>
<dbReference type="Proteomes" id="UP000698752">
    <property type="component" value="Unassembled WGS sequence"/>
</dbReference>
<accession>A0ABS5EBG9</accession>
<feature type="region of interest" description="Disordered" evidence="14">
    <location>
        <begin position="1"/>
        <end position="22"/>
    </location>
</feature>
<dbReference type="SMART" id="SM00347">
    <property type="entry name" value="HTH_MARR"/>
    <property type="match status" value="1"/>
</dbReference>
<dbReference type="InterPro" id="IPR036421">
    <property type="entry name" value="Fe_dep_repressor_sf"/>
</dbReference>
<evidence type="ECO:0000256" key="14">
    <source>
        <dbReference type="SAM" id="MobiDB-lite"/>
    </source>
</evidence>
<keyword evidence="9" id="KW-0010">Activator</keyword>
<evidence type="ECO:0000256" key="1">
    <source>
        <dbReference type="ARBA" id="ARBA00004496"/>
    </source>
</evidence>
<dbReference type="PROSITE" id="PS50944">
    <property type="entry name" value="HTH_DTXR"/>
    <property type="match status" value="1"/>
</dbReference>
<dbReference type="InterPro" id="IPR036388">
    <property type="entry name" value="WH-like_DNA-bd_sf"/>
</dbReference>
<keyword evidence="7" id="KW-0805">Transcription regulation</keyword>
<evidence type="ECO:0000256" key="6">
    <source>
        <dbReference type="ARBA" id="ARBA00022491"/>
    </source>
</evidence>
<evidence type="ECO:0000256" key="8">
    <source>
        <dbReference type="ARBA" id="ARBA00023125"/>
    </source>
</evidence>
<dbReference type="RefSeq" id="WP_211865833.1">
    <property type="nucleotide sequence ID" value="NZ_JAAEDI010000002.1"/>
</dbReference>
<evidence type="ECO:0000256" key="5">
    <source>
        <dbReference type="ARBA" id="ARBA00022490"/>
    </source>
</evidence>
<sequence>MTQGHKSRARSRRPAHGDPSLPEIEAHAESFRHARKARSNILIEDYIELIADLIEDGNEARQIDIAARLGVAQPTVARMLGRLADEGLIVRRPYRGVFLTDEGKRVARASRERHRIVEAFLLSIGVSAETARIDAEGIEHHVSAETLDIFRRLAERASA</sequence>
<evidence type="ECO:0000259" key="15">
    <source>
        <dbReference type="PROSITE" id="PS50944"/>
    </source>
</evidence>
<evidence type="ECO:0000256" key="3">
    <source>
        <dbReference type="ARBA" id="ARBA00011738"/>
    </source>
</evidence>
<keyword evidence="8" id="KW-0238">DNA-binding</keyword>
<evidence type="ECO:0000313" key="17">
    <source>
        <dbReference type="Proteomes" id="UP000698752"/>
    </source>
</evidence>
<dbReference type="Gene3D" id="1.10.10.10">
    <property type="entry name" value="Winged helix-like DNA-binding domain superfamily/Winged helix DNA-binding domain"/>
    <property type="match status" value="1"/>
</dbReference>
<evidence type="ECO:0000256" key="12">
    <source>
        <dbReference type="ARBA" id="ARBA00025185"/>
    </source>
</evidence>
<dbReference type="InterPro" id="IPR036390">
    <property type="entry name" value="WH_DNA-bd_sf"/>
</dbReference>
<comment type="similarity">
    <text evidence="2">Belongs to the DtxR/MntR family.</text>
</comment>
<evidence type="ECO:0000256" key="10">
    <source>
        <dbReference type="ARBA" id="ARBA00023163"/>
    </source>
</evidence>
<dbReference type="PANTHER" id="PTHR33238">
    <property type="entry name" value="IRON (METAL) DEPENDENT REPRESSOR, DTXR FAMILY"/>
    <property type="match status" value="1"/>
</dbReference>
<dbReference type="PANTHER" id="PTHR33238:SF11">
    <property type="entry name" value="TRANSCRIPTIONAL REGULATOR MNTR"/>
    <property type="match status" value="1"/>
</dbReference>
<dbReference type="InterPro" id="IPR001367">
    <property type="entry name" value="Fe_dep_repressor"/>
</dbReference>
<evidence type="ECO:0000256" key="13">
    <source>
        <dbReference type="ARBA" id="ARBA00032593"/>
    </source>
</evidence>
<keyword evidence="11" id="KW-0464">Manganese</keyword>
<keyword evidence="10" id="KW-0804">Transcription</keyword>
<dbReference type="SMART" id="SM00529">
    <property type="entry name" value="HTH_DTXR"/>
    <property type="match status" value="1"/>
</dbReference>
<comment type="caution">
    <text evidence="16">The sequence shown here is derived from an EMBL/GenBank/DDBJ whole genome shotgun (WGS) entry which is preliminary data.</text>
</comment>
<evidence type="ECO:0000256" key="2">
    <source>
        <dbReference type="ARBA" id="ARBA00007871"/>
    </source>
</evidence>
<evidence type="ECO:0000256" key="9">
    <source>
        <dbReference type="ARBA" id="ARBA00023159"/>
    </source>
</evidence>
<dbReference type="InterPro" id="IPR000835">
    <property type="entry name" value="HTH_MarR-typ"/>
</dbReference>